<keyword evidence="1" id="KW-0732">Signal</keyword>
<dbReference type="Gene3D" id="2.60.40.3140">
    <property type="match status" value="1"/>
</dbReference>
<evidence type="ECO:0000313" key="4">
    <source>
        <dbReference type="Proteomes" id="UP000240971"/>
    </source>
</evidence>
<dbReference type="InterPro" id="IPR024618">
    <property type="entry name" value="DUF3857"/>
</dbReference>
<dbReference type="RefSeq" id="WP_106531362.1">
    <property type="nucleotide sequence ID" value="NZ_PYAW01000011.1"/>
</dbReference>
<feature type="chain" id="PRO_5015156657" evidence="1">
    <location>
        <begin position="23"/>
        <end position="657"/>
    </location>
</feature>
<keyword evidence="4" id="KW-1185">Reference proteome</keyword>
<dbReference type="OrthoDB" id="1153981at2"/>
<gene>
    <name evidence="3" type="ORF">CLV51_1113</name>
</gene>
<feature type="domain" description="DUF3857" evidence="2">
    <location>
        <begin position="71"/>
        <end position="220"/>
    </location>
</feature>
<reference evidence="3 4" key="1">
    <citation type="submission" date="2018-03" db="EMBL/GenBank/DDBJ databases">
        <title>Genomic Encyclopedia of Archaeal and Bacterial Type Strains, Phase II (KMG-II): from individual species to whole genera.</title>
        <authorList>
            <person name="Goeker M."/>
        </authorList>
    </citation>
    <scope>NUCLEOTIDE SEQUENCE [LARGE SCALE GENOMIC DNA]</scope>
    <source>
        <strain evidence="3 4">DSM 24859</strain>
    </source>
</reference>
<accession>A0A2P8H8U9</accession>
<name>A0A2P8H8U9_CHINA</name>
<comment type="caution">
    <text evidence="3">The sequence shown here is derived from an EMBL/GenBank/DDBJ whole genome shotgun (WGS) entry which is preliminary data.</text>
</comment>
<dbReference type="Pfam" id="PF12969">
    <property type="entry name" value="DUF3857"/>
    <property type="match status" value="1"/>
</dbReference>
<sequence>MKNLLFSLAVAAIAALPLHIQAQVNSYFPEIWKEKPQLHTMPQTENPYTVLDYRIVRDFNVTNRDKADAFSHYKTIYKNVRINTQAGADSLTQLVLSLEKAETLRGLRLRMLAPNGQITDLNDQVRLVQLSDDRKAIVVHNLVLQPGCELEYELSMKIYLDYAGSEYLQSNIAAEKVNFTLIAPKELQFRFNSMNGAPAISDSIRGNNHYYSVNMSQVPSLRSNDLCFYMPQLKRVDFALHKAVDNKDTINVTWQQFGEDNYVPFVAVSKAEYKQLEKELDKWPFVKQRLPVSQMIYLVEHYIKTNYELTAPSETGETADLISIIRYKRAEKAGYVRLLTAAYYILNIPTQMLFTSARDTILMDSNLVNRPLASNLLLYFPTVQQALAPTEMNTRFPCYPPAWANIPALRCRDTLVGEESKVLTDFITTPTPPYTLSNITTEATLSSVTAPVWQVTQSFGGYPGENVKTAFTTTGSTPEGRNSVYNAILPFAPGVRKPIVIKTDNETFTPRMLDKPVVVTSTLQTPTIVEHKGTQLNLHIGSLLGGTTQTNIPLPAEPLPVQITFPYYQEKRIHIDIPAGYKVANKADFSADISDKSTSQPALGFKMRCEQDGNHLHIFLIEWYRQTDFTGESKKVFGQLLNRINTLQQQQLVLVKE</sequence>
<dbReference type="EMBL" id="PYAW01000011">
    <property type="protein sequence ID" value="PSL42621.1"/>
    <property type="molecule type" value="Genomic_DNA"/>
</dbReference>
<feature type="signal peptide" evidence="1">
    <location>
        <begin position="1"/>
        <end position="22"/>
    </location>
</feature>
<organism evidence="3 4">
    <name type="scientific">Chitinophaga niastensis</name>
    <dbReference type="NCBI Taxonomy" id="536980"/>
    <lineage>
        <taxon>Bacteria</taxon>
        <taxon>Pseudomonadati</taxon>
        <taxon>Bacteroidota</taxon>
        <taxon>Chitinophagia</taxon>
        <taxon>Chitinophagales</taxon>
        <taxon>Chitinophagaceae</taxon>
        <taxon>Chitinophaga</taxon>
    </lineage>
</organism>
<dbReference type="Proteomes" id="UP000240971">
    <property type="component" value="Unassembled WGS sequence"/>
</dbReference>
<proteinExistence type="predicted"/>
<dbReference type="AlphaFoldDB" id="A0A2P8H8U9"/>
<evidence type="ECO:0000256" key="1">
    <source>
        <dbReference type="SAM" id="SignalP"/>
    </source>
</evidence>
<protein>
    <submittedName>
        <fullName evidence="3">Uncharacterized protein DUF3857</fullName>
    </submittedName>
</protein>
<evidence type="ECO:0000259" key="2">
    <source>
        <dbReference type="Pfam" id="PF12969"/>
    </source>
</evidence>
<evidence type="ECO:0000313" key="3">
    <source>
        <dbReference type="EMBL" id="PSL42621.1"/>
    </source>
</evidence>